<dbReference type="GO" id="GO:0051287">
    <property type="term" value="F:NAD binding"/>
    <property type="evidence" value="ECO:0007669"/>
    <property type="project" value="InterPro"/>
</dbReference>
<keyword evidence="3" id="KW-1185">Reference proteome</keyword>
<dbReference type="RefSeq" id="WP_154473308.1">
    <property type="nucleotide sequence ID" value="NZ_VUMD01000015.1"/>
</dbReference>
<feature type="domain" description="Semialdehyde dehydrogenase NAD-binding" evidence="1">
    <location>
        <begin position="3"/>
        <end position="114"/>
    </location>
</feature>
<dbReference type="GO" id="GO:0016620">
    <property type="term" value="F:oxidoreductase activity, acting on the aldehyde or oxo group of donors, NAD or NADP as acceptor"/>
    <property type="evidence" value="ECO:0007669"/>
    <property type="project" value="InterPro"/>
</dbReference>
<protein>
    <submittedName>
        <fullName evidence="2">Saccharopine dehydrogenase</fullName>
    </submittedName>
</protein>
<dbReference type="Pfam" id="PF01118">
    <property type="entry name" value="Semialdhyde_dh"/>
    <property type="match status" value="1"/>
</dbReference>
<dbReference type="Gene3D" id="3.40.50.720">
    <property type="entry name" value="NAD(P)-binding Rossmann-like Domain"/>
    <property type="match status" value="1"/>
</dbReference>
<organism evidence="2 3">
    <name type="scientific">Clostridium porci</name>
    <dbReference type="NCBI Taxonomy" id="2605778"/>
    <lineage>
        <taxon>Bacteria</taxon>
        <taxon>Bacillati</taxon>
        <taxon>Bacillota</taxon>
        <taxon>Clostridia</taxon>
        <taxon>Eubacteriales</taxon>
        <taxon>Clostridiaceae</taxon>
        <taxon>Clostridium</taxon>
    </lineage>
</organism>
<name>A0A7X2NMZ9_9CLOT</name>
<reference evidence="2 3" key="1">
    <citation type="submission" date="2019-08" db="EMBL/GenBank/DDBJ databases">
        <title>In-depth cultivation of the pig gut microbiome towards novel bacterial diversity and tailored functional studies.</title>
        <authorList>
            <person name="Wylensek D."/>
            <person name="Hitch T.C.A."/>
            <person name="Clavel T."/>
        </authorList>
    </citation>
    <scope>NUCLEOTIDE SEQUENCE [LARGE SCALE GENOMIC DNA]</scope>
    <source>
        <strain evidence="2 3">WCA-389-WT-23D1</strain>
    </source>
</reference>
<dbReference type="EMBL" id="VUMD01000015">
    <property type="protein sequence ID" value="MSS37864.1"/>
    <property type="molecule type" value="Genomic_DNA"/>
</dbReference>
<comment type="caution">
    <text evidence="2">The sequence shown here is derived from an EMBL/GenBank/DDBJ whole genome shotgun (WGS) entry which is preliminary data.</text>
</comment>
<evidence type="ECO:0000313" key="2">
    <source>
        <dbReference type="EMBL" id="MSS37864.1"/>
    </source>
</evidence>
<sequence>MKKIGILGGTGEIGKRVVKLLENQYELLVSYHSAKPPVTAQNQYIQLDVDIFGDLEAFCSQCSIIVNCAGASFVNGEKIARVAAKYHIPVVDPSGESFLEDRIADIRNESVYVLSSGFFPGMTGLLMKYLCESLKSVDCIMGLSITNEIPSRSAIKDFILTNTAGFGSALNYYENGELKRDEIPIYRIVENKEYTLQNYYTIELQRITQSYKPKRANWYYASFGEEITKLMQEAVIKYSLKQGDEALQQSVDSIIKLFEMTCGSTAAYNYIHIEVTGSNNNQDHIRTADVHSSYSSDISSIIAAYTVKALIEKQPAFGIYYAMDIIDLEAVIHDLPQLNIDLVLTDKILEKEEHYEEGSI</sequence>
<evidence type="ECO:0000259" key="1">
    <source>
        <dbReference type="Pfam" id="PF01118"/>
    </source>
</evidence>
<evidence type="ECO:0000313" key="3">
    <source>
        <dbReference type="Proteomes" id="UP000429958"/>
    </source>
</evidence>
<dbReference type="SUPFAM" id="SSF51735">
    <property type="entry name" value="NAD(P)-binding Rossmann-fold domains"/>
    <property type="match status" value="1"/>
</dbReference>
<proteinExistence type="predicted"/>
<gene>
    <name evidence="2" type="ORF">FYJ39_15155</name>
</gene>
<dbReference type="InterPro" id="IPR036291">
    <property type="entry name" value="NAD(P)-bd_dom_sf"/>
</dbReference>
<dbReference type="AlphaFoldDB" id="A0A7X2NMZ9"/>
<accession>A0A7X2NMZ9</accession>
<dbReference type="InterPro" id="IPR000534">
    <property type="entry name" value="Semialdehyde_DH_NAD-bd"/>
</dbReference>
<dbReference type="Proteomes" id="UP000429958">
    <property type="component" value="Unassembled WGS sequence"/>
</dbReference>